<sequence length="19" mass="2201">AHTRQESKEAQTTSTTRLR</sequence>
<evidence type="ECO:0000313" key="2">
    <source>
        <dbReference type="Proteomes" id="UP000188268"/>
    </source>
</evidence>
<dbReference type="EMBL" id="AWWV01010917">
    <property type="protein sequence ID" value="OMO76000.1"/>
    <property type="molecule type" value="Genomic_DNA"/>
</dbReference>
<protein>
    <submittedName>
        <fullName evidence="1">Uncharacterized protein</fullName>
    </submittedName>
</protein>
<evidence type="ECO:0000313" key="1">
    <source>
        <dbReference type="EMBL" id="OMO76000.1"/>
    </source>
</evidence>
<keyword evidence="2" id="KW-1185">Reference proteome</keyword>
<reference evidence="1 2" key="1">
    <citation type="submission" date="2013-09" db="EMBL/GenBank/DDBJ databases">
        <title>Corchorus capsularis genome sequencing.</title>
        <authorList>
            <person name="Alam M."/>
            <person name="Haque M.S."/>
            <person name="Islam M.S."/>
            <person name="Emdad E.M."/>
            <person name="Islam M.M."/>
            <person name="Ahmed B."/>
            <person name="Halim A."/>
            <person name="Hossen Q.M.M."/>
            <person name="Hossain M.Z."/>
            <person name="Ahmed R."/>
            <person name="Khan M.M."/>
            <person name="Islam R."/>
            <person name="Rashid M.M."/>
            <person name="Khan S.A."/>
            <person name="Rahman M.S."/>
            <person name="Alam M."/>
        </authorList>
    </citation>
    <scope>NUCLEOTIDE SEQUENCE [LARGE SCALE GENOMIC DNA]</scope>
    <source>
        <strain evidence="2">cv. CVL-1</strain>
        <tissue evidence="1">Whole seedling</tissue>
    </source>
</reference>
<organism evidence="1 2">
    <name type="scientific">Corchorus capsularis</name>
    <name type="common">Jute</name>
    <dbReference type="NCBI Taxonomy" id="210143"/>
    <lineage>
        <taxon>Eukaryota</taxon>
        <taxon>Viridiplantae</taxon>
        <taxon>Streptophyta</taxon>
        <taxon>Embryophyta</taxon>
        <taxon>Tracheophyta</taxon>
        <taxon>Spermatophyta</taxon>
        <taxon>Magnoliopsida</taxon>
        <taxon>eudicotyledons</taxon>
        <taxon>Gunneridae</taxon>
        <taxon>Pentapetalae</taxon>
        <taxon>rosids</taxon>
        <taxon>malvids</taxon>
        <taxon>Malvales</taxon>
        <taxon>Malvaceae</taxon>
        <taxon>Grewioideae</taxon>
        <taxon>Apeibeae</taxon>
        <taxon>Corchorus</taxon>
    </lineage>
</organism>
<accession>A0A1R3I0A3</accession>
<name>A0A1R3I0A3_COCAP</name>
<proteinExistence type="predicted"/>
<feature type="non-terminal residue" evidence="1">
    <location>
        <position position="1"/>
    </location>
</feature>
<comment type="caution">
    <text evidence="1">The sequence shown here is derived from an EMBL/GenBank/DDBJ whole genome shotgun (WGS) entry which is preliminary data.</text>
</comment>
<dbReference type="AlphaFoldDB" id="A0A1R3I0A3"/>
<gene>
    <name evidence="1" type="ORF">CCACVL1_15955</name>
</gene>
<dbReference type="Proteomes" id="UP000188268">
    <property type="component" value="Unassembled WGS sequence"/>
</dbReference>